<dbReference type="EMBL" id="LKAJ02000001">
    <property type="protein sequence ID" value="MCS5712131.1"/>
    <property type="molecule type" value="Genomic_DNA"/>
</dbReference>
<dbReference type="RefSeq" id="WP_259566531.1">
    <property type="nucleotide sequence ID" value="NZ_LKAJ02000001.1"/>
</dbReference>
<dbReference type="Gene3D" id="3.40.50.1820">
    <property type="entry name" value="alpha/beta hydrolase"/>
    <property type="match status" value="1"/>
</dbReference>
<dbReference type="SUPFAM" id="SSF53474">
    <property type="entry name" value="alpha/beta-Hydrolases"/>
    <property type="match status" value="1"/>
</dbReference>
<name>A0AAE3HYK3_9GAMM</name>
<evidence type="ECO:0000313" key="2">
    <source>
        <dbReference type="Proteomes" id="UP000051497"/>
    </source>
</evidence>
<dbReference type="AlphaFoldDB" id="A0AAE3HYK3"/>
<reference evidence="1" key="1">
    <citation type="journal article" date="2016" name="Genome Announc.">
        <title>Draft Genome Sequences of Two Novel Amoeba-Resistant Intranuclear Bacteria, 'Candidatus Berkiella cookevillensis' and 'Candidatus Berkiella aquae'.</title>
        <authorList>
            <person name="Mehari Y.T."/>
            <person name="Arivett B.A."/>
            <person name="Farone A.L."/>
            <person name="Gunderson J.H."/>
            <person name="Farone M.B."/>
        </authorList>
    </citation>
    <scope>NUCLEOTIDE SEQUENCE</scope>
    <source>
        <strain evidence="1">HT99</strain>
    </source>
</reference>
<gene>
    <name evidence="1" type="ORF">HT99x_011870</name>
</gene>
<evidence type="ECO:0000313" key="1">
    <source>
        <dbReference type="EMBL" id="MCS5712131.1"/>
    </source>
</evidence>
<dbReference type="Proteomes" id="UP000051497">
    <property type="component" value="Unassembled WGS sequence"/>
</dbReference>
<organism evidence="1 2">
    <name type="scientific">Candidatus Berkiella aquae</name>
    <dbReference type="NCBI Taxonomy" id="295108"/>
    <lineage>
        <taxon>Bacteria</taxon>
        <taxon>Pseudomonadati</taxon>
        <taxon>Pseudomonadota</taxon>
        <taxon>Gammaproteobacteria</taxon>
        <taxon>Candidatus Berkiellales</taxon>
        <taxon>Candidatus Berkiellaceae</taxon>
        <taxon>Candidatus Berkiella</taxon>
    </lineage>
</organism>
<evidence type="ECO:0008006" key="3">
    <source>
        <dbReference type="Google" id="ProtNLM"/>
    </source>
</evidence>
<protein>
    <recommendedName>
        <fullName evidence="3">Alpha/beta hydrolase family protein</fullName>
    </recommendedName>
</protein>
<keyword evidence="2" id="KW-1185">Reference proteome</keyword>
<dbReference type="InterPro" id="IPR029058">
    <property type="entry name" value="AB_hydrolase_fold"/>
</dbReference>
<comment type="caution">
    <text evidence="1">The sequence shown here is derived from an EMBL/GenBank/DDBJ whole genome shotgun (WGS) entry which is preliminary data.</text>
</comment>
<sequence>MTIESQALLANRHLIFILFCLFCILSCSTNPSMVLPKPTTQIVKKAEEAGFSLQRYETPTFILTTYELDTTPNPICHIYIEGDGNSWKTKHRLSNNPTPKQPLALQLALQDQHPQVIYIARPCQFTPLAIDSSCAPKYWSSHRYAPEVIEAFQATLNQIKLKKKDTRFLLIGFSGGASVAALIASNRSDVVGLITVAGDLNHVALNRHHQTSPLTGSLNPMDVTEKVEKLPQSHWSASHDAIVPTWIAQQFAKKVNNPSCCQVHILTNASHHAGWVEKWPEIIQSFLECSNPSLSGNV</sequence>
<reference evidence="1" key="2">
    <citation type="submission" date="2021-06" db="EMBL/GenBank/DDBJ databases">
        <title>Genomic Description and Analysis of Intracellular Bacteria, Candidatus Berkiella cookevillensis and Candidatus Berkiella aquae.</title>
        <authorList>
            <person name="Kidane D.T."/>
            <person name="Mehari Y.T."/>
            <person name="Rice F.C."/>
            <person name="Arivett B.A."/>
            <person name="Farone A.L."/>
            <person name="Berk S.G."/>
            <person name="Farone M.B."/>
        </authorList>
    </citation>
    <scope>NUCLEOTIDE SEQUENCE</scope>
    <source>
        <strain evidence="1">HT99</strain>
    </source>
</reference>
<accession>A0AAE3HYK3</accession>
<proteinExistence type="predicted"/>